<dbReference type="AlphaFoldDB" id="A0A0G0T4U8"/>
<organism evidence="1 2">
    <name type="scientific">Candidatus Falkowbacteria bacterium GW2011_GWF2_39_8</name>
    <dbReference type="NCBI Taxonomy" id="1618642"/>
    <lineage>
        <taxon>Bacteria</taxon>
        <taxon>Candidatus Falkowiibacteriota</taxon>
    </lineage>
</organism>
<accession>A0A0G0T4U8</accession>
<proteinExistence type="predicted"/>
<name>A0A0G0T4U8_9BACT</name>
<sequence length="144" mass="15555">MNLSNFFRSKLFKISFFALTTVFLFSGLPKIINEVKMDVFAAGTGKVHVAQIALKIQTCQTTPACIGTCALCGGCGAYDQLQYAILFGQEARSELIRSCPSIGFKPMQGNGMCNVGEVIFGLAQDMTLSKITPADAMNFFCGKQ</sequence>
<gene>
    <name evidence="1" type="ORF">UT64_C0020G0007</name>
</gene>
<reference evidence="1 2" key="1">
    <citation type="journal article" date="2015" name="Nature">
        <title>rRNA introns, odd ribosomes, and small enigmatic genomes across a large radiation of phyla.</title>
        <authorList>
            <person name="Brown C.T."/>
            <person name="Hug L.A."/>
            <person name="Thomas B.C."/>
            <person name="Sharon I."/>
            <person name="Castelle C.J."/>
            <person name="Singh A."/>
            <person name="Wilkins M.J."/>
            <person name="Williams K.H."/>
            <person name="Banfield J.F."/>
        </authorList>
    </citation>
    <scope>NUCLEOTIDE SEQUENCE [LARGE SCALE GENOMIC DNA]</scope>
</reference>
<dbReference type="Proteomes" id="UP000034137">
    <property type="component" value="Unassembled WGS sequence"/>
</dbReference>
<comment type="caution">
    <text evidence="1">The sequence shown here is derived from an EMBL/GenBank/DDBJ whole genome shotgun (WGS) entry which is preliminary data.</text>
</comment>
<dbReference type="EMBL" id="LBXO01000020">
    <property type="protein sequence ID" value="KKR32872.1"/>
    <property type="molecule type" value="Genomic_DNA"/>
</dbReference>
<evidence type="ECO:0000313" key="1">
    <source>
        <dbReference type="EMBL" id="KKR32872.1"/>
    </source>
</evidence>
<evidence type="ECO:0000313" key="2">
    <source>
        <dbReference type="Proteomes" id="UP000034137"/>
    </source>
</evidence>
<protein>
    <submittedName>
        <fullName evidence="1">Uncharacterized protein</fullName>
    </submittedName>
</protein>